<evidence type="ECO:0000256" key="2">
    <source>
        <dbReference type="SAM" id="MobiDB-lite"/>
    </source>
</evidence>
<organism evidence="4 5">
    <name type="scientific">Roseateles saccharophilus</name>
    <name type="common">Pseudomonas saccharophila</name>
    <dbReference type="NCBI Taxonomy" id="304"/>
    <lineage>
        <taxon>Bacteria</taxon>
        <taxon>Pseudomonadati</taxon>
        <taxon>Pseudomonadota</taxon>
        <taxon>Betaproteobacteria</taxon>
        <taxon>Burkholderiales</taxon>
        <taxon>Sphaerotilaceae</taxon>
        <taxon>Roseateles</taxon>
    </lineage>
</organism>
<evidence type="ECO:0000313" key="5">
    <source>
        <dbReference type="Proteomes" id="UP001180453"/>
    </source>
</evidence>
<reference evidence="4 5" key="1">
    <citation type="submission" date="2023-07" db="EMBL/GenBank/DDBJ databases">
        <title>Sorghum-associated microbial communities from plants grown in Nebraska, USA.</title>
        <authorList>
            <person name="Schachtman D."/>
        </authorList>
    </citation>
    <scope>NUCLEOTIDE SEQUENCE [LARGE SCALE GENOMIC DNA]</scope>
    <source>
        <strain evidence="4 5">BE314</strain>
    </source>
</reference>
<feature type="coiled-coil region" evidence="1">
    <location>
        <begin position="206"/>
        <end position="233"/>
    </location>
</feature>
<dbReference type="RefSeq" id="WP_310267980.1">
    <property type="nucleotide sequence ID" value="NZ_JAVDXU010000003.1"/>
</dbReference>
<evidence type="ECO:0000313" key="4">
    <source>
        <dbReference type="EMBL" id="MDR7271189.1"/>
    </source>
</evidence>
<dbReference type="InterPro" id="IPR057840">
    <property type="entry name" value="FimV_N"/>
</dbReference>
<dbReference type="Pfam" id="PF25800">
    <property type="entry name" value="FimV_N"/>
    <property type="match status" value="1"/>
</dbReference>
<gene>
    <name evidence="4" type="ORF">J2X20_003857</name>
</gene>
<proteinExistence type="predicted"/>
<feature type="region of interest" description="Disordered" evidence="2">
    <location>
        <begin position="244"/>
        <end position="264"/>
    </location>
</feature>
<dbReference type="EMBL" id="JAVDXU010000003">
    <property type="protein sequence ID" value="MDR7271189.1"/>
    <property type="molecule type" value="Genomic_DNA"/>
</dbReference>
<keyword evidence="1" id="KW-0175">Coiled coil</keyword>
<feature type="compositionally biased region" description="Pro residues" evidence="2">
    <location>
        <begin position="136"/>
        <end position="152"/>
    </location>
</feature>
<keyword evidence="5" id="KW-1185">Reference proteome</keyword>
<name>A0ABU1YQR0_ROSSA</name>
<comment type="caution">
    <text evidence="4">The sequence shown here is derived from an EMBL/GenBank/DDBJ whole genome shotgun (WGS) entry which is preliminary data.</text>
</comment>
<evidence type="ECO:0000256" key="1">
    <source>
        <dbReference type="SAM" id="Coils"/>
    </source>
</evidence>
<evidence type="ECO:0000259" key="3">
    <source>
        <dbReference type="Pfam" id="PF25800"/>
    </source>
</evidence>
<feature type="domain" description="FimV N-terminal" evidence="3">
    <location>
        <begin position="32"/>
        <end position="131"/>
    </location>
</feature>
<dbReference type="Proteomes" id="UP001180453">
    <property type="component" value="Unassembled WGS sequence"/>
</dbReference>
<accession>A0ABU1YQR0</accession>
<feature type="region of interest" description="Disordered" evidence="2">
    <location>
        <begin position="131"/>
        <end position="153"/>
    </location>
</feature>
<sequence>MPFTALRPTLLGALTPALALLFGLVPQGAEALGLGRPLIHSGLGKPLDASIPLTLAEGEQLGDSCLRAEVSAGDARVPAGLLQLRVEGEPGQQRIRLQSLARIDEPALRITLALGCPLRLTREFNLFIDPQGGATAPPPPANPVPAPAPLPVAEPTGRLVAQAPPPKPRPKPRAAGPRLVLERPEVLVAEAPRPVQPASAAETELSPELEAQITQLEQTVAQLRAELEARLQAEAAASAAAAIPRASAPEVTPPPAAVRSPHASPYRDPMTWVLTLGLSLLAGAAAFYGSRWRDERTRRELAYWRALHAAEGAGVPVAVPQQPSPGMAPPVAGLAAMLPDEGQHQATRPQPRPMPWPPAPISAPAPVAATIPLSMQATQPLPAQAAAAPTLSNEMTVADDLLDLQQQVDFLQLLGQHEAAADLLATRLARGNAGAMPYLMLMELCQQRGEPEVFAELVKQFEPRFRVLAPQWSQSLARGRGLDTNPSVIAHLQVVWSDPSAAMQMLQDLLARGSGPGVQSFELPAYRDLLTLYSVARDLFEAGLRGDEVDLMLPIDSKFGDSQL</sequence>
<protein>
    <recommendedName>
        <fullName evidence="3">FimV N-terminal domain-containing protein</fullName>
    </recommendedName>
</protein>